<gene>
    <name evidence="3" type="ORF">Psch_01382</name>
</gene>
<evidence type="ECO:0000256" key="1">
    <source>
        <dbReference type="ARBA" id="ARBA00023004"/>
    </source>
</evidence>
<dbReference type="AlphaFoldDB" id="A0A4Y7RHP0"/>
<organism evidence="3 4">
    <name type="scientific">Pelotomaculum schinkii</name>
    <dbReference type="NCBI Taxonomy" id="78350"/>
    <lineage>
        <taxon>Bacteria</taxon>
        <taxon>Bacillati</taxon>
        <taxon>Bacillota</taxon>
        <taxon>Clostridia</taxon>
        <taxon>Eubacteriales</taxon>
        <taxon>Desulfotomaculaceae</taxon>
        <taxon>Pelotomaculum</taxon>
    </lineage>
</organism>
<dbReference type="InterPro" id="IPR008988">
    <property type="entry name" value="Transcriptional_repressor_C"/>
</dbReference>
<name>A0A4Y7RHP0_9FIRM</name>
<evidence type="ECO:0000313" key="3">
    <source>
        <dbReference type="EMBL" id="TEB07827.1"/>
    </source>
</evidence>
<comment type="caution">
    <text evidence="3">The sequence shown here is derived from an EMBL/GenBank/DDBJ whole genome shotgun (WGS) entry which is preliminary data.</text>
</comment>
<dbReference type="SUPFAM" id="SSF50037">
    <property type="entry name" value="C-terminal domain of transcriptional repressors"/>
    <property type="match status" value="1"/>
</dbReference>
<dbReference type="EMBL" id="QFGA01000001">
    <property type="protein sequence ID" value="TEB07827.1"/>
    <property type="molecule type" value="Genomic_DNA"/>
</dbReference>
<dbReference type="PANTHER" id="PTHR43151:SF1">
    <property type="entry name" value="SSR2333 PROTEIN"/>
    <property type="match status" value="1"/>
</dbReference>
<dbReference type="PANTHER" id="PTHR43151">
    <property type="entry name" value="FEOA FAMILY PROTEIN"/>
    <property type="match status" value="1"/>
</dbReference>
<keyword evidence="4" id="KW-1185">Reference proteome</keyword>
<dbReference type="InterPro" id="IPR007167">
    <property type="entry name" value="Fe-transptr_FeoA-like"/>
</dbReference>
<dbReference type="InterPro" id="IPR038157">
    <property type="entry name" value="FeoA_core_dom"/>
</dbReference>
<evidence type="ECO:0000259" key="2">
    <source>
        <dbReference type="SMART" id="SM00899"/>
    </source>
</evidence>
<dbReference type="GO" id="GO:0046914">
    <property type="term" value="F:transition metal ion binding"/>
    <property type="evidence" value="ECO:0007669"/>
    <property type="project" value="InterPro"/>
</dbReference>
<keyword evidence="1" id="KW-0408">Iron</keyword>
<dbReference type="InterPro" id="IPR053184">
    <property type="entry name" value="FeoA-like"/>
</dbReference>
<dbReference type="Gene3D" id="2.30.30.90">
    <property type="match status" value="1"/>
</dbReference>
<dbReference type="Proteomes" id="UP000298324">
    <property type="component" value="Unassembled WGS sequence"/>
</dbReference>
<feature type="domain" description="Ferrous iron transporter FeoA-like" evidence="2">
    <location>
        <begin position="6"/>
        <end position="77"/>
    </location>
</feature>
<reference evidence="3 4" key="1">
    <citation type="journal article" date="2018" name="Environ. Microbiol.">
        <title>Novel energy conservation strategies and behaviour of Pelotomaculum schinkii driving syntrophic propionate catabolism.</title>
        <authorList>
            <person name="Hidalgo-Ahumada C.A.P."/>
            <person name="Nobu M.K."/>
            <person name="Narihiro T."/>
            <person name="Tamaki H."/>
            <person name="Liu W.T."/>
            <person name="Kamagata Y."/>
            <person name="Stams A.J.M."/>
            <person name="Imachi H."/>
            <person name="Sousa D.Z."/>
        </authorList>
    </citation>
    <scope>NUCLEOTIDE SEQUENCE [LARGE SCALE GENOMIC DNA]</scope>
    <source>
        <strain evidence="3 4">HH</strain>
    </source>
</reference>
<sequence length="81" mass="8478">MGGSVLPLGFLQVGRDAVVRELGSGRNLAQRLSEMGIVRGTRLSIIKNDMGGPLIISVGDGRLAIGRGMALKIFVEEASKA</sequence>
<dbReference type="SMART" id="SM00899">
    <property type="entry name" value="FeoA"/>
    <property type="match status" value="1"/>
</dbReference>
<proteinExistence type="predicted"/>
<protein>
    <submittedName>
        <fullName evidence="3">FeoA domain protein</fullName>
    </submittedName>
</protein>
<evidence type="ECO:0000313" key="4">
    <source>
        <dbReference type="Proteomes" id="UP000298324"/>
    </source>
</evidence>
<dbReference type="RefSeq" id="WP_190239618.1">
    <property type="nucleotide sequence ID" value="NZ_QFGA01000001.1"/>
</dbReference>
<accession>A0A4Y7RHP0</accession>
<dbReference type="Pfam" id="PF04023">
    <property type="entry name" value="FeoA"/>
    <property type="match status" value="1"/>
</dbReference>